<evidence type="ECO:0000313" key="2">
    <source>
        <dbReference type="Proteomes" id="UP001046350"/>
    </source>
</evidence>
<accession>A0ABX8MZV4</accession>
<dbReference type="Pfam" id="PF11275">
    <property type="entry name" value="DUF3077"/>
    <property type="match status" value="1"/>
</dbReference>
<name>A0ABX8MZV4_9PSED</name>
<dbReference type="RefSeq" id="WP_217839276.1">
    <property type="nucleotide sequence ID" value="NZ_CP077076.1"/>
</dbReference>
<evidence type="ECO:0000313" key="1">
    <source>
        <dbReference type="EMBL" id="QXH49659.1"/>
    </source>
</evidence>
<reference evidence="1" key="1">
    <citation type="journal article" date="2021" name="Microorganisms">
        <title>The Ever-Expanding Pseudomonas Genus: Description of 43 New Species and Partition of the Pseudomonas putida Group.</title>
        <authorList>
            <person name="Girard L."/>
            <person name="Lood C."/>
            <person name="Hofte M."/>
            <person name="Vandamme P."/>
            <person name="Rokni-Zadeh H."/>
            <person name="van Noort V."/>
            <person name="Lavigne R."/>
            <person name="De Mot R."/>
        </authorList>
    </citation>
    <scope>NUCLEOTIDE SEQUENCE</scope>
    <source>
        <strain evidence="1">COW40</strain>
    </source>
</reference>
<dbReference type="EMBL" id="CP077076">
    <property type="protein sequence ID" value="QXH49659.1"/>
    <property type="molecule type" value="Genomic_DNA"/>
</dbReference>
<organism evidence="1 2">
    <name type="scientific">Pseudomonas fakonensis</name>
    <dbReference type="NCBI Taxonomy" id="2842355"/>
    <lineage>
        <taxon>Bacteria</taxon>
        <taxon>Pseudomonadati</taxon>
        <taxon>Pseudomonadota</taxon>
        <taxon>Gammaproteobacteria</taxon>
        <taxon>Pseudomonadales</taxon>
        <taxon>Pseudomonadaceae</taxon>
        <taxon>Pseudomonas</taxon>
    </lineage>
</organism>
<protein>
    <submittedName>
        <fullName evidence="1">DUF3077 domain-containing protein</fullName>
    </submittedName>
</protein>
<dbReference type="Proteomes" id="UP001046350">
    <property type="component" value="Chromosome"/>
</dbReference>
<proteinExistence type="predicted"/>
<keyword evidence="2" id="KW-1185">Reference proteome</keyword>
<sequence length="98" mass="10608">MGNDDQSKGEGGQGIVSLVQYAGKRGPRDWVQAIPGQPIKEVLEETSIMLGCISTLTRQALQKPSEAKTLMRATYYLSGMAKAMIQGQLPAVQGKDER</sequence>
<dbReference type="InterPro" id="IPR021427">
    <property type="entry name" value="DUF3077"/>
</dbReference>
<gene>
    <name evidence="1" type="ORF">KSS94_17090</name>
</gene>